<sequence>MNQNSGQKFKLSKLTNIMMECGQIDYYLRKHENRIGIIHEGRDYIFLEYLEDNELEFDTCFERILEEEEDEGVNQEEIQEENDEENEEDSSVEDNQSIIASLKEQKLLYCFCGKVLYGFLCQQLGKILQVDLKKQQENTFKIENQYLSNMSPQKNTDFLVLLYVNSAFEIRNTQTLDVIIKLELPSLPVIEDLLIQNSIILLQFYSKILSYCQVRPTKIHQLHILNGESCKIYSKLLILKDKQNRYKFYYNLSKPKLLRQVNLLYNNKSKYKFIQKKEQIFLREKFLKYAKFYYYKWWVGNFQQSNLINKYFDESITSREAKEKIYILEYKSISLENENEEIGSDFFSPYYPFQDRYGWG</sequence>
<accession>A0A8S1VTP2</accession>
<reference evidence="2" key="1">
    <citation type="submission" date="2021-01" db="EMBL/GenBank/DDBJ databases">
        <authorList>
            <consortium name="Genoscope - CEA"/>
            <person name="William W."/>
        </authorList>
    </citation>
    <scope>NUCLEOTIDE SEQUENCE</scope>
</reference>
<dbReference type="OMA" id="IMMECGQ"/>
<gene>
    <name evidence="2" type="ORF">POCTA_138.1.T0720153</name>
</gene>
<dbReference type="AlphaFoldDB" id="A0A8S1VTP2"/>
<feature type="compositionally biased region" description="Acidic residues" evidence="1">
    <location>
        <begin position="67"/>
        <end position="92"/>
    </location>
</feature>
<organism evidence="2 3">
    <name type="scientific">Paramecium octaurelia</name>
    <dbReference type="NCBI Taxonomy" id="43137"/>
    <lineage>
        <taxon>Eukaryota</taxon>
        <taxon>Sar</taxon>
        <taxon>Alveolata</taxon>
        <taxon>Ciliophora</taxon>
        <taxon>Intramacronucleata</taxon>
        <taxon>Oligohymenophorea</taxon>
        <taxon>Peniculida</taxon>
        <taxon>Parameciidae</taxon>
        <taxon>Paramecium</taxon>
    </lineage>
</organism>
<proteinExistence type="predicted"/>
<dbReference type="EMBL" id="CAJJDP010000071">
    <property type="protein sequence ID" value="CAD8179162.1"/>
    <property type="molecule type" value="Genomic_DNA"/>
</dbReference>
<evidence type="ECO:0000313" key="3">
    <source>
        <dbReference type="Proteomes" id="UP000683925"/>
    </source>
</evidence>
<evidence type="ECO:0000313" key="2">
    <source>
        <dbReference type="EMBL" id="CAD8179162.1"/>
    </source>
</evidence>
<feature type="region of interest" description="Disordered" evidence="1">
    <location>
        <begin position="67"/>
        <end position="94"/>
    </location>
</feature>
<protein>
    <submittedName>
        <fullName evidence="2">Uncharacterized protein</fullName>
    </submittedName>
</protein>
<comment type="caution">
    <text evidence="2">The sequence shown here is derived from an EMBL/GenBank/DDBJ whole genome shotgun (WGS) entry which is preliminary data.</text>
</comment>
<dbReference type="Proteomes" id="UP000683925">
    <property type="component" value="Unassembled WGS sequence"/>
</dbReference>
<keyword evidence="3" id="KW-1185">Reference proteome</keyword>
<evidence type="ECO:0000256" key="1">
    <source>
        <dbReference type="SAM" id="MobiDB-lite"/>
    </source>
</evidence>
<dbReference type="OrthoDB" id="307599at2759"/>
<name>A0A8S1VTP2_PAROT</name>